<feature type="compositionally biased region" description="Low complexity" evidence="8">
    <location>
        <begin position="65"/>
        <end position="82"/>
    </location>
</feature>
<evidence type="ECO:0000256" key="1">
    <source>
        <dbReference type="ARBA" id="ARBA00003035"/>
    </source>
</evidence>
<sequence>MPAASINPRAPPRKRNRKRKRRNLSSSESSSDSDESESGSSEANGNTNHTKEKQKTKATVPVVDESSSSSSESESSSSESESGSAPVAPVTLSSGAATTQKSQPTRLESPPPPSTSLPSFLPQNNGSEQEKEKEALLKERFRKFWMASVADGFVDDLNEIRKESNLTTSRLSMLIDSLAAGADVYDANEMELVLDG</sequence>
<reference evidence="10 11" key="1">
    <citation type="submission" date="2018-06" db="EMBL/GenBank/DDBJ databases">
        <title>A transcriptomic atlas of mushroom development highlights an independent origin of complex multicellularity.</title>
        <authorList>
            <consortium name="DOE Joint Genome Institute"/>
            <person name="Krizsan K."/>
            <person name="Almasi E."/>
            <person name="Merenyi Z."/>
            <person name="Sahu N."/>
            <person name="Viragh M."/>
            <person name="Koszo T."/>
            <person name="Mondo S."/>
            <person name="Kiss B."/>
            <person name="Balint B."/>
            <person name="Kues U."/>
            <person name="Barry K."/>
            <person name="Hegedus J.C."/>
            <person name="Henrissat B."/>
            <person name="Johnson J."/>
            <person name="Lipzen A."/>
            <person name="Ohm R."/>
            <person name="Nagy I."/>
            <person name="Pangilinan J."/>
            <person name="Yan J."/>
            <person name="Xiong Y."/>
            <person name="Grigoriev I.V."/>
            <person name="Hibbett D.S."/>
            <person name="Nagy L.G."/>
        </authorList>
    </citation>
    <scope>NUCLEOTIDE SEQUENCE [LARGE SCALE GENOMIC DNA]</scope>
    <source>
        <strain evidence="10 11">SZMC22713</strain>
    </source>
</reference>
<keyword evidence="7" id="KW-0687">Ribonucleoprotein</keyword>
<name>A0A4Y7PRC5_9AGAM</name>
<dbReference type="GO" id="GO:0030687">
    <property type="term" value="C:preribosome, large subunit precursor"/>
    <property type="evidence" value="ECO:0007669"/>
    <property type="project" value="TreeGrafter"/>
</dbReference>
<dbReference type="Pfam" id="PF14615">
    <property type="entry name" value="Rsa3"/>
    <property type="match status" value="1"/>
</dbReference>
<evidence type="ECO:0000313" key="10">
    <source>
        <dbReference type="EMBL" id="TDL17725.1"/>
    </source>
</evidence>
<dbReference type="VEuPathDB" id="FungiDB:BD410DRAFT_822565"/>
<evidence type="ECO:0000259" key="9">
    <source>
        <dbReference type="Pfam" id="PF14615"/>
    </source>
</evidence>
<feature type="region of interest" description="Disordered" evidence="8">
    <location>
        <begin position="1"/>
        <end position="133"/>
    </location>
</feature>
<dbReference type="GO" id="GO:0000027">
    <property type="term" value="P:ribosomal large subunit assembly"/>
    <property type="evidence" value="ECO:0007669"/>
    <property type="project" value="TreeGrafter"/>
</dbReference>
<comment type="subcellular location">
    <subcellularLocation>
        <location evidence="2">Nucleus</location>
        <location evidence="2">Nucleolus</location>
    </subcellularLocation>
</comment>
<evidence type="ECO:0000256" key="4">
    <source>
        <dbReference type="ARBA" id="ARBA00015339"/>
    </source>
</evidence>
<evidence type="ECO:0000313" key="11">
    <source>
        <dbReference type="Proteomes" id="UP000294933"/>
    </source>
</evidence>
<dbReference type="AlphaFoldDB" id="A0A4Y7PRC5"/>
<evidence type="ECO:0000256" key="2">
    <source>
        <dbReference type="ARBA" id="ARBA00004604"/>
    </source>
</evidence>
<comment type="function">
    <text evidence="1">Required for efficient biogenesis of the 60S ribosomal subunit.</text>
</comment>
<accession>A0A4Y7PRC5</accession>
<evidence type="ECO:0000256" key="8">
    <source>
        <dbReference type="SAM" id="MobiDB-lite"/>
    </source>
</evidence>
<keyword evidence="11" id="KW-1185">Reference proteome</keyword>
<dbReference type="GO" id="GO:0005730">
    <property type="term" value="C:nucleolus"/>
    <property type="evidence" value="ECO:0007669"/>
    <property type="project" value="UniProtKB-SubCell"/>
</dbReference>
<dbReference type="InterPro" id="IPR051898">
    <property type="entry name" value="Ribosome_Assembly_3"/>
</dbReference>
<evidence type="ECO:0000256" key="3">
    <source>
        <dbReference type="ARBA" id="ARBA00006256"/>
    </source>
</evidence>
<evidence type="ECO:0000256" key="6">
    <source>
        <dbReference type="ARBA" id="ARBA00023242"/>
    </source>
</evidence>
<feature type="domain" description="Ribosome-assembly protein 3 C-terminal" evidence="9">
    <location>
        <begin position="141"/>
        <end position="186"/>
    </location>
</feature>
<dbReference type="OrthoDB" id="69550at2759"/>
<dbReference type="PANTHER" id="PTHR28127">
    <property type="entry name" value="RIBOSOME ASSEMBLY PROTEIN 3"/>
    <property type="match status" value="1"/>
</dbReference>
<dbReference type="EMBL" id="ML170217">
    <property type="protein sequence ID" value="TDL17725.1"/>
    <property type="molecule type" value="Genomic_DNA"/>
</dbReference>
<keyword evidence="5" id="KW-0690">Ribosome biogenesis</keyword>
<dbReference type="InterPro" id="IPR028217">
    <property type="entry name" value="Rsa3_C"/>
</dbReference>
<feature type="compositionally biased region" description="Polar residues" evidence="8">
    <location>
        <begin position="91"/>
        <end position="101"/>
    </location>
</feature>
<dbReference type="STRING" id="50990.A0A4Y7PRC5"/>
<dbReference type="PANTHER" id="PTHR28127:SF1">
    <property type="entry name" value="RIBOSOME ASSEMBLY PROTEIN 3"/>
    <property type="match status" value="1"/>
</dbReference>
<organism evidence="10 11">
    <name type="scientific">Rickenella mellea</name>
    <dbReference type="NCBI Taxonomy" id="50990"/>
    <lineage>
        <taxon>Eukaryota</taxon>
        <taxon>Fungi</taxon>
        <taxon>Dikarya</taxon>
        <taxon>Basidiomycota</taxon>
        <taxon>Agaricomycotina</taxon>
        <taxon>Agaricomycetes</taxon>
        <taxon>Hymenochaetales</taxon>
        <taxon>Rickenellaceae</taxon>
        <taxon>Rickenella</taxon>
    </lineage>
</organism>
<dbReference type="Proteomes" id="UP000294933">
    <property type="component" value="Unassembled WGS sequence"/>
</dbReference>
<evidence type="ECO:0000256" key="7">
    <source>
        <dbReference type="ARBA" id="ARBA00023274"/>
    </source>
</evidence>
<keyword evidence="6" id="KW-0539">Nucleus</keyword>
<protein>
    <recommendedName>
        <fullName evidence="4">Ribosome assembly protein 3</fullName>
    </recommendedName>
</protein>
<comment type="similarity">
    <text evidence="3">Belongs to the RSA3 family.</text>
</comment>
<evidence type="ECO:0000256" key="5">
    <source>
        <dbReference type="ARBA" id="ARBA00022517"/>
    </source>
</evidence>
<proteinExistence type="inferred from homology"/>
<feature type="compositionally biased region" description="Basic residues" evidence="8">
    <location>
        <begin position="11"/>
        <end position="23"/>
    </location>
</feature>
<gene>
    <name evidence="10" type="ORF">BD410DRAFT_822565</name>
</gene>